<evidence type="ECO:0000313" key="2">
    <source>
        <dbReference type="EMBL" id="CAK0902128.1"/>
    </source>
</evidence>
<comment type="caution">
    <text evidence="2">The sequence shown here is derived from an EMBL/GenBank/DDBJ whole genome shotgun (WGS) entry which is preliminary data.</text>
</comment>
<organism evidence="2 3">
    <name type="scientific">Prorocentrum cordatum</name>
    <dbReference type="NCBI Taxonomy" id="2364126"/>
    <lineage>
        <taxon>Eukaryota</taxon>
        <taxon>Sar</taxon>
        <taxon>Alveolata</taxon>
        <taxon>Dinophyceae</taxon>
        <taxon>Prorocentrales</taxon>
        <taxon>Prorocentraceae</taxon>
        <taxon>Prorocentrum</taxon>
    </lineage>
</organism>
<name>A0ABN9XV92_9DINO</name>
<proteinExistence type="predicted"/>
<feature type="compositionally biased region" description="Polar residues" evidence="1">
    <location>
        <begin position="125"/>
        <end position="135"/>
    </location>
</feature>
<gene>
    <name evidence="2" type="ORF">PCOR1329_LOCUS78837</name>
</gene>
<sequence>MWRIQCRECGQRAPQRELKQTRYPGSSFPWTSARRRWADGPPPAGGSNAGDRSPTQKELAVQALTDFAKSWGRDATEVLAFAQSQPAEAAPQPVGLSTKNLQYLPQRRIKKERELESAAHRRLSQGLTKSSSASKTMRRLSPGSKPPSVEAGPTLYCPRSCKNIQKIQQLWWPVWKRSRPSSSQPRLHCSGCGHGWAAGGN</sequence>
<reference evidence="2" key="1">
    <citation type="submission" date="2023-10" db="EMBL/GenBank/DDBJ databases">
        <authorList>
            <person name="Chen Y."/>
            <person name="Shah S."/>
            <person name="Dougan E. K."/>
            <person name="Thang M."/>
            <person name="Chan C."/>
        </authorList>
    </citation>
    <scope>NUCLEOTIDE SEQUENCE [LARGE SCALE GENOMIC DNA]</scope>
</reference>
<evidence type="ECO:0000256" key="1">
    <source>
        <dbReference type="SAM" id="MobiDB-lite"/>
    </source>
</evidence>
<keyword evidence="3" id="KW-1185">Reference proteome</keyword>
<dbReference type="Proteomes" id="UP001189429">
    <property type="component" value="Unassembled WGS sequence"/>
</dbReference>
<accession>A0ABN9XV92</accession>
<feature type="region of interest" description="Disordered" evidence="1">
    <location>
        <begin position="15"/>
        <end position="56"/>
    </location>
</feature>
<evidence type="ECO:0000313" key="3">
    <source>
        <dbReference type="Proteomes" id="UP001189429"/>
    </source>
</evidence>
<protein>
    <submittedName>
        <fullName evidence="2">Uncharacterized protein</fullName>
    </submittedName>
</protein>
<feature type="region of interest" description="Disordered" evidence="1">
    <location>
        <begin position="117"/>
        <end position="152"/>
    </location>
</feature>
<dbReference type="EMBL" id="CAUYUJ010021026">
    <property type="protein sequence ID" value="CAK0902128.1"/>
    <property type="molecule type" value="Genomic_DNA"/>
</dbReference>